<dbReference type="STRING" id="57577.A0A2K3PQX0"/>
<evidence type="ECO:0000256" key="1">
    <source>
        <dbReference type="SAM" id="MobiDB-lite"/>
    </source>
</evidence>
<feature type="compositionally biased region" description="Polar residues" evidence="1">
    <location>
        <begin position="254"/>
        <end position="282"/>
    </location>
</feature>
<feature type="domain" description="SAP" evidence="2">
    <location>
        <begin position="15"/>
        <end position="49"/>
    </location>
</feature>
<evidence type="ECO:0000259" key="2">
    <source>
        <dbReference type="PROSITE" id="PS50800"/>
    </source>
</evidence>
<feature type="region of interest" description="Disordered" evidence="1">
    <location>
        <begin position="303"/>
        <end position="322"/>
    </location>
</feature>
<reference evidence="3 4" key="1">
    <citation type="journal article" date="2014" name="Am. J. Bot.">
        <title>Genome assembly and annotation for red clover (Trifolium pratense; Fabaceae).</title>
        <authorList>
            <person name="Istvanek J."/>
            <person name="Jaros M."/>
            <person name="Krenek A."/>
            <person name="Repkova J."/>
        </authorList>
    </citation>
    <scope>NUCLEOTIDE SEQUENCE [LARGE SCALE GENOMIC DNA]</scope>
    <source>
        <strain evidence="4">cv. Tatra</strain>
        <tissue evidence="3">Young leaves</tissue>
    </source>
</reference>
<feature type="region of interest" description="Disordered" evidence="1">
    <location>
        <begin position="220"/>
        <end position="282"/>
    </location>
</feature>
<feature type="non-terminal residue" evidence="3">
    <location>
        <position position="721"/>
    </location>
</feature>
<feature type="compositionally biased region" description="Pro residues" evidence="1">
    <location>
        <begin position="618"/>
        <end position="630"/>
    </location>
</feature>
<evidence type="ECO:0000313" key="4">
    <source>
        <dbReference type="Proteomes" id="UP000236291"/>
    </source>
</evidence>
<dbReference type="InterPro" id="IPR034257">
    <property type="entry name" value="Acinus_RRM"/>
</dbReference>
<dbReference type="Pfam" id="PF02037">
    <property type="entry name" value="SAP"/>
    <property type="match status" value="1"/>
</dbReference>
<dbReference type="Proteomes" id="UP000236291">
    <property type="component" value="Unassembled WGS sequence"/>
</dbReference>
<dbReference type="SMART" id="SM00513">
    <property type="entry name" value="SAP"/>
    <property type="match status" value="1"/>
</dbReference>
<dbReference type="Gene3D" id="1.10.720.30">
    <property type="entry name" value="SAP domain"/>
    <property type="match status" value="1"/>
</dbReference>
<dbReference type="SUPFAM" id="SSF54928">
    <property type="entry name" value="RNA-binding domain, RBD"/>
    <property type="match status" value="1"/>
</dbReference>
<dbReference type="InterPro" id="IPR035979">
    <property type="entry name" value="RBD_domain_sf"/>
</dbReference>
<feature type="compositionally biased region" description="Polar residues" evidence="1">
    <location>
        <begin position="340"/>
        <end position="358"/>
    </location>
</feature>
<feature type="compositionally biased region" description="Pro residues" evidence="1">
    <location>
        <begin position="642"/>
        <end position="667"/>
    </location>
</feature>
<feature type="region of interest" description="Disordered" evidence="1">
    <location>
        <begin position="605"/>
        <end position="673"/>
    </location>
</feature>
<feature type="compositionally biased region" description="Polar residues" evidence="1">
    <location>
        <begin position="465"/>
        <end position="504"/>
    </location>
</feature>
<accession>A0A2K3PQX0</accession>
<dbReference type="InterPro" id="IPR032552">
    <property type="entry name" value="RSB_motif"/>
</dbReference>
<dbReference type="GO" id="GO:0003676">
    <property type="term" value="F:nucleic acid binding"/>
    <property type="evidence" value="ECO:0007669"/>
    <property type="project" value="InterPro"/>
</dbReference>
<sequence>MSSNSKYPILDDKPINQWKVTALKEELKRRKLATKGLKEDLINRLDEALRNERETAEASPEQEAAVGSEKDGANGLNAQVDGVKDAQTDNVDAEVVDTIEKENFQTFETSEQGNSDAVKVSEVVDNDSIKNVEQDGVTEPVDVNNSVSAMDVEGEHAVLPVGGESANVGEEVVAHPSTVETTVTVTETVVTETVSTEAVVSGQDSYSSEKNNEDSAIKLENEESKAQLDIEDSKPQLESDTKPPSDDPVPDSSAPENQVSEVNPSLGSQVKSDSFSTDSVSINQKNELKDTIIANNNVKLEQDNVRPEMVEEPSSRNVPVYDELHSMDVGGLHEKKPSVEENNNNVTSPDLNKTNSSDDVGYPEKLNLDRSSGDDSMEEDLPETRQYDSKFNVDELVEKVENNEVPMVKEERNTTDVGDGVSARKSDTHQDIDISPVSLTEKRKYPEQTLAANIEPAKRQRRWNTETVKGSDLQSTTPRSATTPKDGQITLKRNFSRSNSSATDDTPKERIVPPSRRTPTNSLRIDQFLRPFTLKAVQELLGKTGSVSSFWMDQIKTHCYVTYSSIEEATETRNAVYNLQWPPNGGRLLVAEYVDPEEVKMKLEAPPTPTAPVISAPTVPPAPPSQPEPSPRQQREQLLPVTLPPPPPLSRPPPVARERLPSPPPLPEKADPPIVTLDDLFRKTKATPRIYYLPLSEEQVAAKLAAQVISGIMEALSASWQ</sequence>
<dbReference type="CDD" id="cd12432">
    <property type="entry name" value="RRM_ACINU"/>
    <property type="match status" value="1"/>
</dbReference>
<dbReference type="PROSITE" id="PS50800">
    <property type="entry name" value="SAP"/>
    <property type="match status" value="1"/>
</dbReference>
<organism evidence="3 4">
    <name type="scientific">Trifolium pratense</name>
    <name type="common">Red clover</name>
    <dbReference type="NCBI Taxonomy" id="57577"/>
    <lineage>
        <taxon>Eukaryota</taxon>
        <taxon>Viridiplantae</taxon>
        <taxon>Streptophyta</taxon>
        <taxon>Embryophyta</taxon>
        <taxon>Tracheophyta</taxon>
        <taxon>Spermatophyta</taxon>
        <taxon>Magnoliopsida</taxon>
        <taxon>eudicotyledons</taxon>
        <taxon>Gunneridae</taxon>
        <taxon>Pentapetalae</taxon>
        <taxon>rosids</taxon>
        <taxon>fabids</taxon>
        <taxon>Fabales</taxon>
        <taxon>Fabaceae</taxon>
        <taxon>Papilionoideae</taxon>
        <taxon>50 kb inversion clade</taxon>
        <taxon>NPAAA clade</taxon>
        <taxon>Hologalegina</taxon>
        <taxon>IRL clade</taxon>
        <taxon>Trifolieae</taxon>
        <taxon>Trifolium</taxon>
    </lineage>
</organism>
<comment type="caution">
    <text evidence="3">The sequence shown here is derived from an EMBL/GenBank/DDBJ whole genome shotgun (WGS) entry which is preliminary data.</text>
</comment>
<dbReference type="PANTHER" id="PTHR47031:SF3">
    <property type="entry name" value="SAP DOMAIN-CONTAINING PROTEIN"/>
    <property type="match status" value="1"/>
</dbReference>
<dbReference type="AlphaFoldDB" id="A0A2K3PQX0"/>
<protein>
    <submittedName>
        <fullName evidence="3">Apoptotic chromatin condensation inducer in the nucleus</fullName>
    </submittedName>
</protein>
<reference evidence="3 4" key="2">
    <citation type="journal article" date="2017" name="Front. Plant Sci.">
        <title>Gene Classification and Mining of Molecular Markers Useful in Red Clover (Trifolium pratense) Breeding.</title>
        <authorList>
            <person name="Istvanek J."/>
            <person name="Dluhosova J."/>
            <person name="Dluhos P."/>
            <person name="Patkova L."/>
            <person name="Nedelnik J."/>
            <person name="Repkova J."/>
        </authorList>
    </citation>
    <scope>NUCLEOTIDE SEQUENCE [LARGE SCALE GENOMIC DNA]</scope>
    <source>
        <strain evidence="4">cv. Tatra</strain>
        <tissue evidence="3">Young leaves</tissue>
    </source>
</reference>
<dbReference type="Pfam" id="PF16294">
    <property type="entry name" value="RSB_motif"/>
    <property type="match status" value="1"/>
</dbReference>
<proteinExistence type="predicted"/>
<feature type="region of interest" description="Disordered" evidence="1">
    <location>
        <begin position="51"/>
        <end position="89"/>
    </location>
</feature>
<dbReference type="PANTHER" id="PTHR47031">
    <property type="entry name" value="SAP DNA-BINDING DOMAIN-CONTAINING PROTEIN"/>
    <property type="match status" value="1"/>
</dbReference>
<feature type="region of interest" description="Disordered" evidence="1">
    <location>
        <begin position="458"/>
        <end position="519"/>
    </location>
</feature>
<dbReference type="EMBL" id="ASHM01009574">
    <property type="protein sequence ID" value="PNY17680.1"/>
    <property type="molecule type" value="Genomic_DNA"/>
</dbReference>
<feature type="region of interest" description="Disordered" evidence="1">
    <location>
        <begin position="333"/>
        <end position="388"/>
    </location>
</feature>
<gene>
    <name evidence="3" type="ORF">L195_g014428</name>
</gene>
<dbReference type="SUPFAM" id="SSF68906">
    <property type="entry name" value="SAP domain"/>
    <property type="match status" value="1"/>
</dbReference>
<evidence type="ECO:0000313" key="3">
    <source>
        <dbReference type="EMBL" id="PNY17680.1"/>
    </source>
</evidence>
<feature type="compositionally biased region" description="Basic and acidic residues" evidence="1">
    <location>
        <begin position="220"/>
        <end position="245"/>
    </location>
</feature>
<dbReference type="InterPro" id="IPR003034">
    <property type="entry name" value="SAP_dom"/>
</dbReference>
<dbReference type="InterPro" id="IPR036361">
    <property type="entry name" value="SAP_dom_sf"/>
</dbReference>
<name>A0A2K3PQX0_TRIPR</name>